<dbReference type="SMART" id="SM00826">
    <property type="entry name" value="PKS_DH"/>
    <property type="match status" value="1"/>
</dbReference>
<evidence type="ECO:0000256" key="2">
    <source>
        <dbReference type="ARBA" id="ARBA00022553"/>
    </source>
</evidence>
<feature type="compositionally biased region" description="Polar residues" evidence="9">
    <location>
        <begin position="1"/>
        <end position="19"/>
    </location>
</feature>
<dbReference type="InterPro" id="IPR001227">
    <property type="entry name" value="Ac_transferase_dom_sf"/>
</dbReference>
<dbReference type="InterPro" id="IPR057326">
    <property type="entry name" value="KR_dom"/>
</dbReference>
<accession>A0A4Z1G1L3</accession>
<dbReference type="GO" id="GO:0044550">
    <property type="term" value="P:secondary metabolite biosynthetic process"/>
    <property type="evidence" value="ECO:0007669"/>
    <property type="project" value="TreeGrafter"/>
</dbReference>
<keyword evidence="6" id="KW-0511">Multifunctional enzyme</keyword>
<comment type="caution">
    <text evidence="13">The sequence shown here is derived from an EMBL/GenBank/DDBJ whole genome shotgun (WGS) entry which is preliminary data.</text>
</comment>
<dbReference type="InterPro" id="IPR013217">
    <property type="entry name" value="Methyltransf_12"/>
</dbReference>
<organism evidence="13 14">
    <name type="scientific">Botrytis paeoniae</name>
    <dbReference type="NCBI Taxonomy" id="278948"/>
    <lineage>
        <taxon>Eukaryota</taxon>
        <taxon>Fungi</taxon>
        <taxon>Dikarya</taxon>
        <taxon>Ascomycota</taxon>
        <taxon>Pezizomycotina</taxon>
        <taxon>Leotiomycetes</taxon>
        <taxon>Helotiales</taxon>
        <taxon>Sclerotiniaceae</taxon>
        <taxon>Botrytis</taxon>
    </lineage>
</organism>
<dbReference type="SUPFAM" id="SSF50129">
    <property type="entry name" value="GroES-like"/>
    <property type="match status" value="1"/>
</dbReference>
<dbReference type="Pfam" id="PF00107">
    <property type="entry name" value="ADH_zinc_N"/>
    <property type="match status" value="1"/>
</dbReference>
<dbReference type="Pfam" id="PF23297">
    <property type="entry name" value="ACP_SdgA_C"/>
    <property type="match status" value="1"/>
</dbReference>
<feature type="region of interest" description="C-terminal hotdog fold" evidence="8">
    <location>
        <begin position="1075"/>
        <end position="1243"/>
    </location>
</feature>
<dbReference type="InterPro" id="IPR020807">
    <property type="entry name" value="PKS_DH"/>
</dbReference>
<dbReference type="EMBL" id="PQXI01000035">
    <property type="protein sequence ID" value="TGO27881.1"/>
    <property type="molecule type" value="Genomic_DNA"/>
</dbReference>
<dbReference type="GO" id="GO:0008270">
    <property type="term" value="F:zinc ion binding"/>
    <property type="evidence" value="ECO:0007669"/>
    <property type="project" value="InterPro"/>
</dbReference>
<dbReference type="GO" id="GO:0016491">
    <property type="term" value="F:oxidoreductase activity"/>
    <property type="evidence" value="ECO:0007669"/>
    <property type="project" value="UniProtKB-KW"/>
</dbReference>
<keyword evidence="5" id="KW-0560">Oxidoreductase</keyword>
<keyword evidence="7" id="KW-0012">Acyltransferase</keyword>
<dbReference type="InterPro" id="IPR020806">
    <property type="entry name" value="PKS_PP-bd"/>
</dbReference>
<dbReference type="Pfam" id="PF08240">
    <property type="entry name" value="ADH_N"/>
    <property type="match status" value="1"/>
</dbReference>
<dbReference type="Pfam" id="PF21089">
    <property type="entry name" value="PKS_DH_N"/>
    <property type="match status" value="1"/>
</dbReference>
<keyword evidence="1" id="KW-0596">Phosphopantetheine</keyword>
<dbReference type="InterPro" id="IPR049551">
    <property type="entry name" value="PKS_DH_C"/>
</dbReference>
<dbReference type="SUPFAM" id="SSF47336">
    <property type="entry name" value="ACP-like"/>
    <property type="match status" value="1"/>
</dbReference>
<gene>
    <name evidence="13" type="ORF">BPAE_0035g00240</name>
</gene>
<dbReference type="Gene3D" id="3.40.47.10">
    <property type="match status" value="1"/>
</dbReference>
<feature type="domain" description="PKS/mFAS DH" evidence="12">
    <location>
        <begin position="912"/>
        <end position="1243"/>
    </location>
</feature>
<dbReference type="InterPro" id="IPR050091">
    <property type="entry name" value="PKS_NRPS_Biosynth_Enz"/>
</dbReference>
<dbReference type="GO" id="GO:0004312">
    <property type="term" value="F:fatty acid synthase activity"/>
    <property type="evidence" value="ECO:0007669"/>
    <property type="project" value="TreeGrafter"/>
</dbReference>
<dbReference type="Gene3D" id="3.40.50.150">
    <property type="entry name" value="Vaccinia Virus protein VP39"/>
    <property type="match status" value="1"/>
</dbReference>
<dbReference type="InterPro" id="IPR013149">
    <property type="entry name" value="ADH-like_C"/>
</dbReference>
<evidence type="ECO:0000256" key="5">
    <source>
        <dbReference type="ARBA" id="ARBA00023002"/>
    </source>
</evidence>
<dbReference type="InterPro" id="IPR016039">
    <property type="entry name" value="Thiolase-like"/>
</dbReference>
<dbReference type="InterPro" id="IPR020841">
    <property type="entry name" value="PKS_Beta-ketoAc_synthase_dom"/>
</dbReference>
<dbReference type="Gene3D" id="1.10.1200.10">
    <property type="entry name" value="ACP-like"/>
    <property type="match status" value="1"/>
</dbReference>
<dbReference type="Gene3D" id="3.90.180.10">
    <property type="entry name" value="Medium-chain alcohol dehydrogenases, catalytic domain"/>
    <property type="match status" value="1"/>
</dbReference>
<dbReference type="Proteomes" id="UP000297910">
    <property type="component" value="Unassembled WGS sequence"/>
</dbReference>
<dbReference type="PANTHER" id="PTHR43775">
    <property type="entry name" value="FATTY ACID SYNTHASE"/>
    <property type="match status" value="1"/>
</dbReference>
<dbReference type="Pfam" id="PF23114">
    <property type="entry name" value="NAD-bd_HRPKS_sdrA"/>
    <property type="match status" value="1"/>
</dbReference>
<dbReference type="InterPro" id="IPR016036">
    <property type="entry name" value="Malonyl_transacylase_ACP-bd"/>
</dbReference>
<dbReference type="Pfam" id="PF22621">
    <property type="entry name" value="CurL-like_PKS_C"/>
    <property type="match status" value="1"/>
</dbReference>
<dbReference type="CDD" id="cd00833">
    <property type="entry name" value="PKS"/>
    <property type="match status" value="1"/>
</dbReference>
<dbReference type="InterPro" id="IPR013154">
    <property type="entry name" value="ADH-like_N"/>
</dbReference>
<dbReference type="InterPro" id="IPR049900">
    <property type="entry name" value="PKS_mFAS_DH"/>
</dbReference>
<dbReference type="PROSITE" id="PS01162">
    <property type="entry name" value="QOR_ZETA_CRYSTAL"/>
    <property type="match status" value="1"/>
</dbReference>
<dbReference type="SMART" id="SM00825">
    <property type="entry name" value="PKS_KS"/>
    <property type="match status" value="1"/>
</dbReference>
<dbReference type="InterPro" id="IPR042104">
    <property type="entry name" value="PKS_dehydratase_sf"/>
</dbReference>
<dbReference type="Gene3D" id="3.40.50.720">
    <property type="entry name" value="NAD(P)-binding Rossmann-like Domain"/>
    <property type="match status" value="2"/>
</dbReference>
<dbReference type="Pfam" id="PF08659">
    <property type="entry name" value="KR"/>
    <property type="match status" value="1"/>
</dbReference>
<dbReference type="SMART" id="SM00822">
    <property type="entry name" value="PKS_KR"/>
    <property type="match status" value="1"/>
</dbReference>
<dbReference type="SUPFAM" id="SSF53901">
    <property type="entry name" value="Thiolase-like"/>
    <property type="match status" value="1"/>
</dbReference>
<dbReference type="SUPFAM" id="SSF55048">
    <property type="entry name" value="Probable ACP-binding domain of malonyl-CoA ACP transacylase"/>
    <property type="match status" value="1"/>
</dbReference>
<evidence type="ECO:0000259" key="12">
    <source>
        <dbReference type="PROSITE" id="PS52019"/>
    </source>
</evidence>
<evidence type="ECO:0000313" key="13">
    <source>
        <dbReference type="EMBL" id="TGO27881.1"/>
    </source>
</evidence>
<dbReference type="InterPro" id="IPR013968">
    <property type="entry name" value="PKS_KR"/>
</dbReference>
<dbReference type="Pfam" id="PF14765">
    <property type="entry name" value="PS-DH"/>
    <property type="match status" value="1"/>
</dbReference>
<dbReference type="InterPro" id="IPR036291">
    <property type="entry name" value="NAD(P)-bd_dom_sf"/>
</dbReference>
<dbReference type="Pfam" id="PF00698">
    <property type="entry name" value="Acyl_transf_1"/>
    <property type="match status" value="1"/>
</dbReference>
<evidence type="ECO:0000313" key="14">
    <source>
        <dbReference type="Proteomes" id="UP000297910"/>
    </source>
</evidence>
<evidence type="ECO:0000256" key="6">
    <source>
        <dbReference type="ARBA" id="ARBA00023268"/>
    </source>
</evidence>
<dbReference type="InterPro" id="IPR014031">
    <property type="entry name" value="Ketoacyl_synth_C"/>
</dbReference>
<protein>
    <submittedName>
        <fullName evidence="13">Uncharacterized protein</fullName>
    </submittedName>
</protein>
<feature type="domain" description="Ketosynthase family 3 (KS3)" evidence="11">
    <location>
        <begin position="1"/>
        <end position="439"/>
    </location>
</feature>
<dbReference type="Pfam" id="PF02801">
    <property type="entry name" value="Ketoacyl-synt_C"/>
    <property type="match status" value="1"/>
</dbReference>
<evidence type="ECO:0000256" key="1">
    <source>
        <dbReference type="ARBA" id="ARBA00022450"/>
    </source>
</evidence>
<dbReference type="InterPro" id="IPR020843">
    <property type="entry name" value="ER"/>
</dbReference>
<dbReference type="GO" id="GO:0031177">
    <property type="term" value="F:phosphopantetheine binding"/>
    <property type="evidence" value="ECO:0007669"/>
    <property type="project" value="InterPro"/>
</dbReference>
<dbReference type="InterPro" id="IPR016035">
    <property type="entry name" value="Acyl_Trfase/lysoPLipase"/>
</dbReference>
<dbReference type="InterPro" id="IPR002364">
    <property type="entry name" value="Quin_OxRdtase/zeta-crystal_CS"/>
</dbReference>
<dbReference type="PANTHER" id="PTHR43775:SF29">
    <property type="entry name" value="ASPERFURANONE POLYKETIDE SYNTHASE AFOG-RELATED"/>
    <property type="match status" value="1"/>
</dbReference>
<dbReference type="InterPro" id="IPR056501">
    <property type="entry name" value="NAD-bd_HRPKS_sdrA"/>
</dbReference>
<sequence length="2387" mass="265189">MNKSATSQVETSNQSSTPSEAKIPGAAFNNYEGGWQEPIAVVGLAFKLPGDINHKHGHFLKGDIGAFDAPFFSMPSEEAACMDPMQRWLLEVTYEALKNVGMSLQEVNGSYTSVHIGSFTADYNTILNKDPQRHQKYMATGVAQSILADRISWFYNFKGPSVVLDTACSSSLSALHIACQAIHSGESKMLCCLPVQKMLKNLKSSLCQGIVGGCNLMATPELFMALADLNFTSQDGVCYSFDHRANGYSRGEGFSIVIIKKLSHALNDGDTIRAIIRSTSANQDGRMPGITQPNMLAQESMIRRAYSIAVLDMSQTAFVEAHGTGTPMGDPVEASAIGSAFDTPRAHGGPLYIGALKSNIGHLEGASGIAALIKTILTLEKGIIPPNIWFEKLNPKINAEKFNLQFPVKPTLWPIDGLRRASVNSFGVGGANVHAILDDAYNYLRLNNLSGRVNTKYSTSCLQDLGNVDLQHISNGLNDLNTVPRLNLLIFSAAEQNGLEIIAIAYQRYHEKLDSVACSYLQDLAYTLFRKRTHLPWKSFCVVNSLEDLQTNLHDKFSLPTQSVRKPKVCYVFNGQGAQWWRMGRELLIYQIFAQSLQESEEAFRGFGCSWSLIEELSKEERHSKLNDTAFSQPVCTAVQIALVQLLASWRVVPSAVIGHSSGEITAAYCIGALSHDSACKVAYFRGLVAASLCNDSKQSGAMMAIGCSESEVTRYISTAKFEDAVTIACYNSPQSFTVSGDEPSILKLETVLKQDKVFARKLQLQTLHVGSALADSLVMFSSTTGKRISADEVLKADHWVQNMVSPVRFSEAAQNMIGQHQLQRAKLMRPVKHEEEINFILEIGPHCTLQGPLKDLINTISGSRKISYSSVLIRNRSALHTAIDAAGKMYCAGINLDIDMVNNPGSVLEKHRMLVDLPPYPFNHTKKYWSESRLSKNFRSHSPWVLDHKVNDDCLYPATGMLVMAIEAACQTSSIDRKYVAFRFRDVQILRALRIPLTDEGIDVEFYLRPAREITGKFLVWNSFRLCALDNDEWIEICHGEIAIEYKDQVDEHNFEERNLEQSNRFEKGLSRCKTFLDVNRIYRHLSICGVTYGPSFQALRNIHFDGNDAATATMNLCHWATSQSFQSTQDHIIHPAALDSVLQISFIPITNGGEKVVPILVPTIFRELWISAGIRNSGHSAKAQDISNAISIFTHAKLHGSKGETSIVAVITESKELHIFGEFVGSSAGLSTMPSENLVTSIGLCYNVVWKPDVNLLTQTRPSSEVDKTFVPPVPNFLSVEKKVLIQLSLSRLLRSPQDQKTLVGSPNLKKYLDWAQHYLDTNENQLDLSLYDESIFHTLCDQIESNDPEGELLVRVVKNLKCVFEGKMQALEVLFRDNLTTSYYQFANQMTPAFSQGMVYLDFWHIINRTLRSLRLELDISGKRFNEPRFTDYTFTDISPKFFCACSREIPREQGFGSSEYDLIIASNVLHATASLTDVLHNIHTMLKPDGRLVLCEASPTNIESAFMFGLLPGWWLGLISLLPRCEFPKANVPEATEEFRSRGPLMTRESWNTILLQCGFSGIDLAFPAVEDDVGNFMVSRVCMVPTEVNNTPKKIIILHNDDRIQVEIANHLERSYESSIQQECSSISVREAQLHIGLFEDALCVSLLDIQNSFLDRISDENYALLQTICLSATTTIWISYGSITENPYSSMMSGLLRTLRYEQPQKKFVKLDISEVCEVSRTAQIIREILDQTVKASPESYEPERQPAQQEVLNRHPLRKIKPIFASPGVLSSFEFVDENSSAFEMGPDEVEVKVKASGMNFLDILIGLGQAASDDLGCECSGIVTRLGSKAAAHFQIGDRVSCMCQGTMGMYARSKTYLSVTKIPDSMTFSTAAGFAVTHLTAYHSIMNLARMKYGESILVHSGAGGFGQACIQIARMLNADIFTTVSTEEKKKFLIETYGIREDHIFSSRTPGFLDGIKRITSNRGVDVIINTLTNEALRCSWECVARSGRFIEAGKRDINNLGTLPMFQFSKSVSFISVDLVGIYLYEPPVIAELYQAIMPLLESGKLHVSAPMQVYGISDFEQLRMSLEMCKYMPPIRGCIQGSMVLFDSTFANMTLAAFNAAVKPKVDGTWNLHKALPNGMVFFIMLASISGVMGLHGQANYACGNTYQDEFARYRCQLGEKAVSLDLGIVSNVGWVAEQKMTPSASNTLEDLPAIRVSESELYAVLDYYCDPSLPVQTGFHSQTWIGQVQMKQKRLGLADPHWMQLPIARSLRQRGTHNVSNNTDEGSVDYKSLIKEADSQAKVTDIIISGLQSKLSRTLAMEKEDIDAERPMHTYGVDSLSAVEVRLWFKKSIGADISVFEIMGNESMSTLAAKLAGRVKSWETNDAEPEKKPK</sequence>
<dbReference type="GO" id="GO:0006633">
    <property type="term" value="P:fatty acid biosynthetic process"/>
    <property type="evidence" value="ECO:0007669"/>
    <property type="project" value="InterPro"/>
</dbReference>
<dbReference type="InterPro" id="IPR036736">
    <property type="entry name" value="ACP-like_sf"/>
</dbReference>
<evidence type="ECO:0000256" key="4">
    <source>
        <dbReference type="ARBA" id="ARBA00022857"/>
    </source>
</evidence>
<dbReference type="InterPro" id="IPR014030">
    <property type="entry name" value="Ketoacyl_synth_N"/>
</dbReference>
<dbReference type="CDD" id="cd05195">
    <property type="entry name" value="enoyl_red"/>
    <property type="match status" value="1"/>
</dbReference>
<dbReference type="PROSITE" id="PS00606">
    <property type="entry name" value="KS3_1"/>
    <property type="match status" value="1"/>
</dbReference>
<reference evidence="13 14" key="1">
    <citation type="submission" date="2017-12" db="EMBL/GenBank/DDBJ databases">
        <title>Comparative genomics of Botrytis spp.</title>
        <authorList>
            <person name="Valero-Jimenez C.A."/>
            <person name="Tapia P."/>
            <person name="Veloso J."/>
            <person name="Silva-Moreno E."/>
            <person name="Staats M."/>
            <person name="Valdes J.H."/>
            <person name="Van Kan J.A.L."/>
        </authorList>
    </citation>
    <scope>NUCLEOTIDE SEQUENCE [LARGE SCALE GENOMIC DNA]</scope>
    <source>
        <strain evidence="13 14">Bp0003</strain>
    </source>
</reference>
<evidence type="ECO:0000256" key="9">
    <source>
        <dbReference type="SAM" id="MobiDB-lite"/>
    </source>
</evidence>
<dbReference type="PROSITE" id="PS52004">
    <property type="entry name" value="KS3_2"/>
    <property type="match status" value="1"/>
</dbReference>
<dbReference type="InterPro" id="IPR049552">
    <property type="entry name" value="PKS_DH_N"/>
</dbReference>
<dbReference type="SMART" id="SM00823">
    <property type="entry name" value="PKS_PP"/>
    <property type="match status" value="1"/>
</dbReference>
<dbReference type="Gene3D" id="3.30.70.3290">
    <property type="match status" value="2"/>
</dbReference>
<name>A0A4Z1G1L3_9HELO</name>
<evidence type="ECO:0000259" key="10">
    <source>
        <dbReference type="PROSITE" id="PS50075"/>
    </source>
</evidence>
<keyword evidence="2" id="KW-0597">Phosphoprotein</keyword>
<dbReference type="SUPFAM" id="SSF51735">
    <property type="entry name" value="NAD(P)-binding Rossmann-fold domains"/>
    <property type="match status" value="2"/>
</dbReference>
<dbReference type="Pfam" id="PF00109">
    <property type="entry name" value="ketoacyl-synt"/>
    <property type="match status" value="1"/>
</dbReference>
<evidence type="ECO:0000256" key="8">
    <source>
        <dbReference type="PROSITE-ProRule" id="PRU01363"/>
    </source>
</evidence>
<dbReference type="InterPro" id="IPR011032">
    <property type="entry name" value="GroES-like_sf"/>
</dbReference>
<dbReference type="SMART" id="SM00827">
    <property type="entry name" value="PKS_AT"/>
    <property type="match status" value="1"/>
</dbReference>
<dbReference type="InterPro" id="IPR029063">
    <property type="entry name" value="SAM-dependent_MTases_sf"/>
</dbReference>
<dbReference type="SUPFAM" id="SSF52151">
    <property type="entry name" value="FabD/lysophospholipase-like"/>
    <property type="match status" value="1"/>
</dbReference>
<feature type="domain" description="Carrier" evidence="10">
    <location>
        <begin position="2295"/>
        <end position="2372"/>
    </location>
</feature>
<evidence type="ECO:0000256" key="3">
    <source>
        <dbReference type="ARBA" id="ARBA00022679"/>
    </source>
</evidence>
<dbReference type="PROSITE" id="PS52019">
    <property type="entry name" value="PKS_MFAS_DH"/>
    <property type="match status" value="1"/>
</dbReference>
<dbReference type="Pfam" id="PF08242">
    <property type="entry name" value="Methyltransf_12"/>
    <property type="match status" value="1"/>
</dbReference>
<dbReference type="InterPro" id="IPR014043">
    <property type="entry name" value="Acyl_transferase_dom"/>
</dbReference>
<keyword evidence="4" id="KW-0521">NADP</keyword>
<dbReference type="InterPro" id="IPR009081">
    <property type="entry name" value="PP-bd_ACP"/>
</dbReference>
<keyword evidence="14" id="KW-1185">Reference proteome</keyword>
<dbReference type="Gene3D" id="3.40.366.10">
    <property type="entry name" value="Malonyl-Coenzyme A Acyl Carrier Protein, domain 2"/>
    <property type="match status" value="2"/>
</dbReference>
<feature type="region of interest" description="Disordered" evidence="9">
    <location>
        <begin position="1"/>
        <end position="23"/>
    </location>
</feature>
<feature type="active site" description="Proton donor; for dehydratase activity" evidence="8">
    <location>
        <position position="1141"/>
    </location>
</feature>
<proteinExistence type="predicted"/>
<dbReference type="InterPro" id="IPR018201">
    <property type="entry name" value="Ketoacyl_synth_AS"/>
</dbReference>
<feature type="active site" description="Proton acceptor; for dehydratase activity" evidence="8">
    <location>
        <position position="949"/>
    </location>
</feature>
<evidence type="ECO:0000256" key="7">
    <source>
        <dbReference type="ARBA" id="ARBA00023315"/>
    </source>
</evidence>
<feature type="region of interest" description="N-terminal hotdog fold" evidence="8">
    <location>
        <begin position="912"/>
        <end position="1050"/>
    </location>
</feature>
<dbReference type="SUPFAM" id="SSF53335">
    <property type="entry name" value="S-adenosyl-L-methionine-dependent methyltransferases"/>
    <property type="match status" value="1"/>
</dbReference>
<dbReference type="Gene3D" id="3.10.129.110">
    <property type="entry name" value="Polyketide synthase dehydratase"/>
    <property type="match status" value="1"/>
</dbReference>
<dbReference type="GO" id="GO:0004315">
    <property type="term" value="F:3-oxoacyl-[acyl-carrier-protein] synthase activity"/>
    <property type="evidence" value="ECO:0007669"/>
    <property type="project" value="InterPro"/>
</dbReference>
<dbReference type="SMART" id="SM00829">
    <property type="entry name" value="PKS_ER"/>
    <property type="match status" value="1"/>
</dbReference>
<keyword evidence="3" id="KW-0808">Transferase</keyword>
<dbReference type="PROSITE" id="PS50075">
    <property type="entry name" value="CARRIER"/>
    <property type="match status" value="1"/>
</dbReference>
<evidence type="ECO:0000259" key="11">
    <source>
        <dbReference type="PROSITE" id="PS52004"/>
    </source>
</evidence>